<name>A0A0A9FYN4_ARUDO</name>
<proteinExistence type="predicted"/>
<keyword evidence="1" id="KW-0472">Membrane</keyword>
<sequence>MSKFEECLVIFMSMGKCSMLLSIYNFLLRACPCLS</sequence>
<evidence type="ECO:0000313" key="2">
    <source>
        <dbReference type="EMBL" id="JAE17377.1"/>
    </source>
</evidence>
<evidence type="ECO:0000256" key="1">
    <source>
        <dbReference type="SAM" id="Phobius"/>
    </source>
</evidence>
<reference evidence="2" key="1">
    <citation type="submission" date="2014-09" db="EMBL/GenBank/DDBJ databases">
        <authorList>
            <person name="Magalhaes I.L.F."/>
            <person name="Oliveira U."/>
            <person name="Santos F.R."/>
            <person name="Vidigal T.H.D.A."/>
            <person name="Brescovit A.D."/>
            <person name="Santos A.J."/>
        </authorList>
    </citation>
    <scope>NUCLEOTIDE SEQUENCE</scope>
    <source>
        <tissue evidence="2">Shoot tissue taken approximately 20 cm above the soil surface</tissue>
    </source>
</reference>
<reference evidence="2" key="2">
    <citation type="journal article" date="2015" name="Data Brief">
        <title>Shoot transcriptome of the giant reed, Arundo donax.</title>
        <authorList>
            <person name="Barrero R.A."/>
            <person name="Guerrero F.D."/>
            <person name="Moolhuijzen P."/>
            <person name="Goolsby J.A."/>
            <person name="Tidwell J."/>
            <person name="Bellgard S.E."/>
            <person name="Bellgard M.I."/>
        </authorList>
    </citation>
    <scope>NUCLEOTIDE SEQUENCE</scope>
    <source>
        <tissue evidence="2">Shoot tissue taken approximately 20 cm above the soil surface</tissue>
    </source>
</reference>
<keyword evidence="1" id="KW-0812">Transmembrane</keyword>
<protein>
    <submittedName>
        <fullName evidence="2">Uncharacterized protein</fullName>
    </submittedName>
</protein>
<accession>A0A0A9FYN4</accession>
<dbReference type="EMBL" id="GBRH01180519">
    <property type="protein sequence ID" value="JAE17377.1"/>
    <property type="molecule type" value="Transcribed_RNA"/>
</dbReference>
<feature type="transmembrane region" description="Helical" evidence="1">
    <location>
        <begin position="7"/>
        <end position="27"/>
    </location>
</feature>
<organism evidence="2">
    <name type="scientific">Arundo donax</name>
    <name type="common">Giant reed</name>
    <name type="synonym">Donax arundinaceus</name>
    <dbReference type="NCBI Taxonomy" id="35708"/>
    <lineage>
        <taxon>Eukaryota</taxon>
        <taxon>Viridiplantae</taxon>
        <taxon>Streptophyta</taxon>
        <taxon>Embryophyta</taxon>
        <taxon>Tracheophyta</taxon>
        <taxon>Spermatophyta</taxon>
        <taxon>Magnoliopsida</taxon>
        <taxon>Liliopsida</taxon>
        <taxon>Poales</taxon>
        <taxon>Poaceae</taxon>
        <taxon>PACMAD clade</taxon>
        <taxon>Arundinoideae</taxon>
        <taxon>Arundineae</taxon>
        <taxon>Arundo</taxon>
    </lineage>
</organism>
<keyword evidence="1" id="KW-1133">Transmembrane helix</keyword>
<dbReference type="AlphaFoldDB" id="A0A0A9FYN4"/>